<dbReference type="KEGG" id="tcd:AAIA72_03920"/>
<dbReference type="Gene3D" id="1.10.3210.10">
    <property type="entry name" value="Hypothetical protein af1432"/>
    <property type="match status" value="1"/>
</dbReference>
<dbReference type="PROSITE" id="PS51832">
    <property type="entry name" value="HD_GYP"/>
    <property type="match status" value="1"/>
</dbReference>
<sequence length="438" mass="49018">MATRKVKIAVSDLELGMFVSDLDRPWFETPFPIQGFYIRSVADIKALETYCKFVFVDVPVEVGDVSVRHAEIPDDDSVRVVQFRRAARSGQDKAERVKVPPIKIRDAHHYPVVRPLKKSIGHAERLLRQVDESVCRLYERLAEGKADAMAETAMAAKQMTQSVIENPDALVWMARVKQKSDHVYAHAVASSIWGLVFARHLGLAPDVMQTLAQGLLLSQVGKTRLDDRLLTKPGFLDATEYRAWQRYVEEGVAILSQTPGISGPVVKVVEYHRERHNGSGFPKGVTGDRIPMLGKIAGIVEHFQALIEPRPGVTPLSPSQAIARLYEQRNIEFQEDLVERFIQAIGVYPAGTLVELSDGSVGVVVGQNAERKLFPQVLRVLDAEKQPLRKQELVDLRKLNDAGQVVLKIARTLPQDAYDIDLEDCRIPTGWGLRRWVG</sequence>
<evidence type="ECO:0000313" key="2">
    <source>
        <dbReference type="EMBL" id="XDT73136.1"/>
    </source>
</evidence>
<name>A0AB39UY23_9GAMM</name>
<dbReference type="AlphaFoldDB" id="A0AB39UY23"/>
<protein>
    <submittedName>
        <fullName evidence="2">HD domain-containing phosphohydrolase</fullName>
    </submittedName>
</protein>
<accession>A0AB39UY23</accession>
<proteinExistence type="predicted"/>
<dbReference type="InterPro" id="IPR037522">
    <property type="entry name" value="HD_GYP_dom"/>
</dbReference>
<dbReference type="RefSeq" id="WP_369602132.1">
    <property type="nucleotide sequence ID" value="NZ_CP154858.1"/>
</dbReference>
<gene>
    <name evidence="2" type="ORF">AAIA72_03920</name>
</gene>
<dbReference type="Pfam" id="PF11871">
    <property type="entry name" value="DUF3391"/>
    <property type="match status" value="1"/>
</dbReference>
<dbReference type="PANTHER" id="PTHR43155:SF2">
    <property type="entry name" value="CYCLIC DI-GMP PHOSPHODIESTERASE PA4108"/>
    <property type="match status" value="1"/>
</dbReference>
<reference evidence="2" key="1">
    <citation type="submission" date="2024-05" db="EMBL/GenBank/DDBJ databases">
        <title>Genome sequencing of novel strain.</title>
        <authorList>
            <person name="Ganbat D."/>
            <person name="Ganbat S."/>
            <person name="Lee S.-J."/>
        </authorList>
    </citation>
    <scope>NUCLEOTIDE SEQUENCE</scope>
    <source>
        <strain evidence="2">SMD15-11</strain>
    </source>
</reference>
<organism evidence="2">
    <name type="scientific">Thermohahella caldifontis</name>
    <dbReference type="NCBI Taxonomy" id="3142973"/>
    <lineage>
        <taxon>Bacteria</taxon>
        <taxon>Pseudomonadati</taxon>
        <taxon>Pseudomonadota</taxon>
        <taxon>Gammaproteobacteria</taxon>
        <taxon>Oceanospirillales</taxon>
        <taxon>Hahellaceae</taxon>
        <taxon>Thermohahella</taxon>
    </lineage>
</organism>
<evidence type="ECO:0000259" key="1">
    <source>
        <dbReference type="PROSITE" id="PS51832"/>
    </source>
</evidence>
<feature type="domain" description="HD-GYP" evidence="1">
    <location>
        <begin position="161"/>
        <end position="357"/>
    </location>
</feature>
<dbReference type="PANTHER" id="PTHR43155">
    <property type="entry name" value="CYCLIC DI-GMP PHOSPHODIESTERASE PA4108-RELATED"/>
    <property type="match status" value="1"/>
</dbReference>
<dbReference type="Pfam" id="PF13487">
    <property type="entry name" value="HD_5"/>
    <property type="match status" value="1"/>
</dbReference>
<dbReference type="InterPro" id="IPR021812">
    <property type="entry name" value="DUF3391"/>
</dbReference>
<dbReference type="SUPFAM" id="SSF109604">
    <property type="entry name" value="HD-domain/PDEase-like"/>
    <property type="match status" value="1"/>
</dbReference>
<dbReference type="EMBL" id="CP154858">
    <property type="protein sequence ID" value="XDT73136.1"/>
    <property type="molecule type" value="Genomic_DNA"/>
</dbReference>